<dbReference type="Pfam" id="PF00881">
    <property type="entry name" value="Nitroreductase"/>
    <property type="match status" value="1"/>
</dbReference>
<dbReference type="Gene3D" id="3.40.109.10">
    <property type="entry name" value="NADH Oxidase"/>
    <property type="match status" value="1"/>
</dbReference>
<dbReference type="SUPFAM" id="SSF55469">
    <property type="entry name" value="FMN-dependent nitroreductase-like"/>
    <property type="match status" value="2"/>
</dbReference>
<protein>
    <submittedName>
        <fullName evidence="3">Nitroreductase family protein</fullName>
    </submittedName>
</protein>
<evidence type="ECO:0000256" key="1">
    <source>
        <dbReference type="SAM" id="MobiDB-lite"/>
    </source>
</evidence>
<evidence type="ECO:0000313" key="4">
    <source>
        <dbReference type="Proteomes" id="UP000253495"/>
    </source>
</evidence>
<dbReference type="PANTHER" id="PTHR23026">
    <property type="entry name" value="NADPH NITROREDUCTASE"/>
    <property type="match status" value="1"/>
</dbReference>
<evidence type="ECO:0000313" key="3">
    <source>
        <dbReference type="EMBL" id="RCW39633.1"/>
    </source>
</evidence>
<dbReference type="InterPro" id="IPR000415">
    <property type="entry name" value="Nitroreductase-like"/>
</dbReference>
<reference evidence="3 4" key="1">
    <citation type="submission" date="2018-07" db="EMBL/GenBank/DDBJ databases">
        <title>Genomic Encyclopedia of Type Strains, Phase III (KMG-III): the genomes of soil and plant-associated and newly described type strains.</title>
        <authorList>
            <person name="Whitman W."/>
        </authorList>
    </citation>
    <scope>NUCLEOTIDE SEQUENCE [LARGE SCALE GENOMIC DNA]</scope>
    <source>
        <strain evidence="3 4">CECT 8575</strain>
    </source>
</reference>
<sequence length="329" mass="36603">MGTFTTTMGLAPEQAEQVIRLAGTAPSLHNTQPWRFRLHSQAIELHVDTARRLPHTDPDDEELRLGCGAALFNLRLALQHFRIRPGVSLIPHTGEPTLLATVRSQGALNPAEEQVRLFRAITTRRTNRRPFLATPVPETHRHALLGSVEDEHSALHTVDRTQRAELLELVHRAHEVQMADEGFRTEMAHWTGRTAEALEGVPASSAGPRREDQDEWVLRDFSGGQARQRVPGKDFEDDPLTVVLCSYDKSRTDDLQAGQALQRMLLTATSLGLTASLMSQVIEVVETRERLRQLLGGRLHPQALLRIGYGSPVPATPRRAPHELLDPGP</sequence>
<feature type="domain" description="Nitroreductase" evidence="2">
    <location>
        <begin position="121"/>
        <end position="309"/>
    </location>
</feature>
<accession>A0A368VG56</accession>
<dbReference type="InterPro" id="IPR050627">
    <property type="entry name" value="Nitroreductase/BluB"/>
</dbReference>
<dbReference type="RefSeq" id="WP_114454656.1">
    <property type="nucleotide sequence ID" value="NZ_QPJC01000015.1"/>
</dbReference>
<proteinExistence type="predicted"/>
<dbReference type="OrthoDB" id="8156917at2"/>
<dbReference type="NCBIfam" id="NF047509">
    <property type="entry name" value="Rv3131_FMN_oxido"/>
    <property type="match status" value="1"/>
</dbReference>
<feature type="compositionally biased region" description="Basic and acidic residues" evidence="1">
    <location>
        <begin position="320"/>
        <end position="329"/>
    </location>
</feature>
<organism evidence="3 4">
    <name type="scientific">Halopolyspora algeriensis</name>
    <dbReference type="NCBI Taxonomy" id="1500506"/>
    <lineage>
        <taxon>Bacteria</taxon>
        <taxon>Bacillati</taxon>
        <taxon>Actinomycetota</taxon>
        <taxon>Actinomycetes</taxon>
        <taxon>Actinomycetes incertae sedis</taxon>
        <taxon>Halopolyspora</taxon>
    </lineage>
</organism>
<dbReference type="InterPro" id="IPR029479">
    <property type="entry name" value="Nitroreductase"/>
</dbReference>
<dbReference type="Proteomes" id="UP000253495">
    <property type="component" value="Unassembled WGS sequence"/>
</dbReference>
<dbReference type="AlphaFoldDB" id="A0A368VG56"/>
<evidence type="ECO:0000259" key="2">
    <source>
        <dbReference type="Pfam" id="PF00881"/>
    </source>
</evidence>
<name>A0A368VG56_9ACTN</name>
<gene>
    <name evidence="3" type="ORF">DFQ14_1159</name>
</gene>
<dbReference type="EMBL" id="QPJC01000015">
    <property type="protein sequence ID" value="RCW39633.1"/>
    <property type="molecule type" value="Genomic_DNA"/>
</dbReference>
<dbReference type="GO" id="GO:0016491">
    <property type="term" value="F:oxidoreductase activity"/>
    <property type="evidence" value="ECO:0007669"/>
    <property type="project" value="InterPro"/>
</dbReference>
<dbReference type="PANTHER" id="PTHR23026:SF123">
    <property type="entry name" value="NAD(P)H NITROREDUCTASE RV3131-RELATED"/>
    <property type="match status" value="1"/>
</dbReference>
<keyword evidence="4" id="KW-1185">Reference proteome</keyword>
<comment type="caution">
    <text evidence="3">The sequence shown here is derived from an EMBL/GenBank/DDBJ whole genome shotgun (WGS) entry which is preliminary data.</text>
</comment>
<feature type="region of interest" description="Disordered" evidence="1">
    <location>
        <begin position="310"/>
        <end position="329"/>
    </location>
</feature>